<feature type="chain" id="PRO_5014630518" description="Sialidase domain-containing protein" evidence="2">
    <location>
        <begin position="21"/>
        <end position="764"/>
    </location>
</feature>
<evidence type="ECO:0000313" key="4">
    <source>
        <dbReference type="Proteomes" id="UP000231019"/>
    </source>
</evidence>
<protein>
    <recommendedName>
        <fullName evidence="5">Sialidase domain-containing protein</fullName>
    </recommendedName>
</protein>
<name>A0A2M7G416_9BACT</name>
<accession>A0A2M7G416</accession>
<dbReference type="SUPFAM" id="SSF50939">
    <property type="entry name" value="Sialidases"/>
    <property type="match status" value="1"/>
</dbReference>
<proteinExistence type="predicted"/>
<dbReference type="CDD" id="cd15482">
    <property type="entry name" value="Sialidase_non-viral"/>
    <property type="match status" value="1"/>
</dbReference>
<gene>
    <name evidence="3" type="ORF">COW36_12430</name>
</gene>
<evidence type="ECO:0008006" key="5">
    <source>
        <dbReference type="Google" id="ProtNLM"/>
    </source>
</evidence>
<feature type="compositionally biased region" description="Low complexity" evidence="1">
    <location>
        <begin position="673"/>
        <end position="687"/>
    </location>
</feature>
<dbReference type="InterPro" id="IPR036278">
    <property type="entry name" value="Sialidase_sf"/>
</dbReference>
<comment type="caution">
    <text evidence="3">The sequence shown here is derived from an EMBL/GenBank/DDBJ whole genome shotgun (WGS) entry which is preliminary data.</text>
</comment>
<feature type="region of interest" description="Disordered" evidence="1">
    <location>
        <begin position="667"/>
        <end position="722"/>
    </location>
</feature>
<dbReference type="PROSITE" id="PS51257">
    <property type="entry name" value="PROKAR_LIPOPROTEIN"/>
    <property type="match status" value="1"/>
</dbReference>
<feature type="compositionally biased region" description="Pro residues" evidence="1">
    <location>
        <begin position="688"/>
        <end position="704"/>
    </location>
</feature>
<organism evidence="3 4">
    <name type="scientific">bacterium (Candidatus Blackallbacteria) CG17_big_fil_post_rev_8_21_14_2_50_48_46</name>
    <dbReference type="NCBI Taxonomy" id="2014261"/>
    <lineage>
        <taxon>Bacteria</taxon>
        <taxon>Candidatus Blackallbacteria</taxon>
    </lineage>
</organism>
<feature type="signal peptide" evidence="2">
    <location>
        <begin position="1"/>
        <end position="20"/>
    </location>
</feature>
<dbReference type="Proteomes" id="UP000231019">
    <property type="component" value="Unassembled WGS sequence"/>
</dbReference>
<reference evidence="3 4" key="1">
    <citation type="submission" date="2017-09" db="EMBL/GenBank/DDBJ databases">
        <title>Depth-based differentiation of microbial function through sediment-hosted aquifers and enrichment of novel symbionts in the deep terrestrial subsurface.</title>
        <authorList>
            <person name="Probst A.J."/>
            <person name="Ladd B."/>
            <person name="Jarett J.K."/>
            <person name="Geller-Mcgrath D.E."/>
            <person name="Sieber C.M."/>
            <person name="Emerson J.B."/>
            <person name="Anantharaman K."/>
            <person name="Thomas B.C."/>
            <person name="Malmstrom R."/>
            <person name="Stieglmeier M."/>
            <person name="Klingl A."/>
            <person name="Woyke T."/>
            <person name="Ryan C.M."/>
            <person name="Banfield J.F."/>
        </authorList>
    </citation>
    <scope>NUCLEOTIDE SEQUENCE [LARGE SCALE GENOMIC DNA]</scope>
    <source>
        <strain evidence="3">CG17_big_fil_post_rev_8_21_14_2_50_48_46</strain>
    </source>
</reference>
<dbReference type="AlphaFoldDB" id="A0A2M7G416"/>
<keyword evidence="2" id="KW-0732">Signal</keyword>
<evidence type="ECO:0000313" key="3">
    <source>
        <dbReference type="EMBL" id="PIW16567.1"/>
    </source>
</evidence>
<evidence type="ECO:0000256" key="1">
    <source>
        <dbReference type="SAM" id="MobiDB-lite"/>
    </source>
</evidence>
<sequence>MKNKRNQITGLLIAVSVSLASVLSCQTLPTTGNHQATLNQSVLQLNTETAGSIRLHIDLPMAKSYPALAAYHGFSTQSIEEGRINRIKVTITSVSTDFKAEKIIPISQGGMTATIKVPLGRNYLLKVQGMDDLDEVPGALVKGVFTVESSEVTPDVDVNLLTTMIATIIEQVSAQDKVAAAAVDSEKLKALVLEGKSAANPALVNAAAFSAALVTGKGVVPSIVPVNPVLKPGNISGSISGLMPGDAAVVLCNDPVSSPVIVVAPPQTTSGALAPTTVSFRIDNIPAGSWTTRVIASGYQVQGDSIASTNELSAAKTVVVSSNTQASISFGVSKVTWSATPINASGNIGSSDQPDAEVDGSDNIHMVWRQDGFQEEKESGMIFYSRYNGKTWSTDNRNVSTQPSGFVSISGDDKFRGARNPAVAVGVDRSPHVLWSSNSDNKDFKGRRIVYSHFDGVNWSKPLIISVNSPTTEVEADFPDIAVNPINGQVYAVWSQLENSVKTVYLSQLQDGKWQAPIQLSNQNTQSYRPRINIGTNGIMHVVWEIEDTARVQYISWDGKQFLPIEEVPFTQDATGKLPRSLDARVDLLNRLHLVRRSESTIQYLYRSNNSWSRSEAVHEIGNITVPVLSNASVYLDNIGNVNVVWTSALSNGTPILRFRRRTNEGWERTPGSSAITVPSATATPSAFPSPTPEPTGTPAPTPAPVTQATPFQGFDDLPASENKIPTEKPLVLIDSRGKISVIWSNNATDPVNSEIYHSLKTGT</sequence>
<dbReference type="EMBL" id="PFFQ01000037">
    <property type="protein sequence ID" value="PIW16567.1"/>
    <property type="molecule type" value="Genomic_DNA"/>
</dbReference>
<evidence type="ECO:0000256" key="2">
    <source>
        <dbReference type="SAM" id="SignalP"/>
    </source>
</evidence>